<dbReference type="InterPro" id="IPR018389">
    <property type="entry name" value="DctP_fam"/>
</dbReference>
<dbReference type="EMBL" id="VSSQ01140236">
    <property type="protein sequence ID" value="MPN62357.1"/>
    <property type="molecule type" value="Genomic_DNA"/>
</dbReference>
<dbReference type="Gene3D" id="3.40.190.170">
    <property type="entry name" value="Bacterial extracellular solute-binding protein, family 7"/>
    <property type="match status" value="1"/>
</dbReference>
<evidence type="ECO:0000256" key="1">
    <source>
        <dbReference type="ARBA" id="ARBA00022729"/>
    </source>
</evidence>
<accession>A0A645JG69</accession>
<dbReference type="PANTHER" id="PTHR33376:SF4">
    <property type="entry name" value="SIALIC ACID-BINDING PERIPLASMIC PROTEIN SIAP"/>
    <property type="match status" value="1"/>
</dbReference>
<dbReference type="Pfam" id="PF03480">
    <property type="entry name" value="DctP"/>
    <property type="match status" value="1"/>
</dbReference>
<dbReference type="InterPro" id="IPR038404">
    <property type="entry name" value="TRAP_DctP_sf"/>
</dbReference>
<dbReference type="AlphaFoldDB" id="A0A645JG69"/>
<comment type="caution">
    <text evidence="2">The sequence shown here is derived from an EMBL/GenBank/DDBJ whole genome shotgun (WGS) entry which is preliminary data.</text>
</comment>
<dbReference type="NCBIfam" id="NF037995">
    <property type="entry name" value="TRAP_S1"/>
    <property type="match status" value="1"/>
</dbReference>
<sequence length="125" mass="14206">MQQKAIDGQENPFSVILGNKVAEVNNHLAVTEHVYSSQFIIMSDKAWSSLNEEQQKIIKDSCYEAGLVEREEQRRQANEAVAQLEEQGMSVTYPDKQGFIDASADFRQQYSEQYADIVKMIEAAK</sequence>
<reference evidence="2" key="1">
    <citation type="submission" date="2019-08" db="EMBL/GenBank/DDBJ databases">
        <authorList>
            <person name="Kucharzyk K."/>
            <person name="Murdoch R.W."/>
            <person name="Higgins S."/>
            <person name="Loffler F."/>
        </authorList>
    </citation>
    <scope>NUCLEOTIDE SEQUENCE</scope>
</reference>
<dbReference type="PANTHER" id="PTHR33376">
    <property type="match status" value="1"/>
</dbReference>
<dbReference type="GO" id="GO:0055085">
    <property type="term" value="P:transmembrane transport"/>
    <property type="evidence" value="ECO:0007669"/>
    <property type="project" value="InterPro"/>
</dbReference>
<evidence type="ECO:0000313" key="2">
    <source>
        <dbReference type="EMBL" id="MPN62357.1"/>
    </source>
</evidence>
<keyword evidence="1" id="KW-0732">Signal</keyword>
<name>A0A645JG69_9ZZZZ</name>
<organism evidence="2">
    <name type="scientific">bioreactor metagenome</name>
    <dbReference type="NCBI Taxonomy" id="1076179"/>
    <lineage>
        <taxon>unclassified sequences</taxon>
        <taxon>metagenomes</taxon>
        <taxon>ecological metagenomes</taxon>
    </lineage>
</organism>
<gene>
    <name evidence="2" type="primary">siaP_17</name>
    <name evidence="2" type="ORF">SDC9_210104</name>
</gene>
<proteinExistence type="predicted"/>
<protein>
    <submittedName>
        <fullName evidence="2">Sialic acid-binding periplasmic protein SiaP</fullName>
    </submittedName>
</protein>